<keyword evidence="4" id="KW-1185">Reference proteome</keyword>
<dbReference type="InterPro" id="IPR018961">
    <property type="entry name" value="DnaJ_homolog_subfam-C_membr-28"/>
</dbReference>
<accession>A0ABR1JZ05</accession>
<proteinExistence type="predicted"/>
<feature type="compositionally biased region" description="Low complexity" evidence="1">
    <location>
        <begin position="55"/>
        <end position="77"/>
    </location>
</feature>
<feature type="compositionally biased region" description="Low complexity" evidence="1">
    <location>
        <begin position="28"/>
        <end position="40"/>
    </location>
</feature>
<dbReference type="Pfam" id="PF09350">
    <property type="entry name" value="DJC28_CD"/>
    <property type="match status" value="1"/>
</dbReference>
<feature type="compositionally biased region" description="Low complexity" evidence="1">
    <location>
        <begin position="186"/>
        <end position="205"/>
    </location>
</feature>
<feature type="compositionally biased region" description="Basic and acidic residues" evidence="1">
    <location>
        <begin position="41"/>
        <end position="51"/>
    </location>
</feature>
<dbReference type="PANTHER" id="PTHR39394:SF1">
    <property type="entry name" value="DNAJ HOMOLOGUE SUBFAMILY C MEMBER 28 CONSERVED DOMAIN-CONTAINING PROTEIN"/>
    <property type="match status" value="1"/>
</dbReference>
<gene>
    <name evidence="3" type="ORF">VKT23_001491</name>
</gene>
<evidence type="ECO:0000313" key="3">
    <source>
        <dbReference type="EMBL" id="KAK7470053.1"/>
    </source>
</evidence>
<protein>
    <recommendedName>
        <fullName evidence="2">DnaJ homologue subfamily C member 28 conserved domain-containing protein</fullName>
    </recommendedName>
</protein>
<feature type="region of interest" description="Disordered" evidence="1">
    <location>
        <begin position="186"/>
        <end position="210"/>
    </location>
</feature>
<evidence type="ECO:0000256" key="1">
    <source>
        <dbReference type="SAM" id="MobiDB-lite"/>
    </source>
</evidence>
<dbReference type="Proteomes" id="UP001498398">
    <property type="component" value="Unassembled WGS sequence"/>
</dbReference>
<dbReference type="PANTHER" id="PTHR39394">
    <property type="entry name" value="YALI0E31793P"/>
    <property type="match status" value="1"/>
</dbReference>
<feature type="region of interest" description="Disordered" evidence="1">
    <location>
        <begin position="259"/>
        <end position="298"/>
    </location>
</feature>
<evidence type="ECO:0000259" key="2">
    <source>
        <dbReference type="Pfam" id="PF09350"/>
    </source>
</evidence>
<name>A0ABR1JZ05_9AGAR</name>
<dbReference type="EMBL" id="JBANRG010000002">
    <property type="protein sequence ID" value="KAK7470053.1"/>
    <property type="molecule type" value="Genomic_DNA"/>
</dbReference>
<feature type="region of interest" description="Disordered" evidence="1">
    <location>
        <begin position="28"/>
        <end position="77"/>
    </location>
</feature>
<reference evidence="3 4" key="1">
    <citation type="submission" date="2024-01" db="EMBL/GenBank/DDBJ databases">
        <title>A draft genome for the cacao thread blight pathogen Marasmiellus scandens.</title>
        <authorList>
            <person name="Baruah I.K."/>
            <person name="Leung J."/>
            <person name="Bukari Y."/>
            <person name="Amoako-Attah I."/>
            <person name="Meinhardt L.W."/>
            <person name="Bailey B.A."/>
            <person name="Cohen S.P."/>
        </authorList>
    </citation>
    <scope>NUCLEOTIDE SEQUENCE [LARGE SCALE GENOMIC DNA]</scope>
    <source>
        <strain evidence="3 4">GH-19</strain>
    </source>
</reference>
<feature type="compositionally biased region" description="Basic and acidic residues" evidence="1">
    <location>
        <begin position="276"/>
        <end position="298"/>
    </location>
</feature>
<evidence type="ECO:0000313" key="4">
    <source>
        <dbReference type="Proteomes" id="UP001498398"/>
    </source>
</evidence>
<feature type="domain" description="DnaJ homologue subfamily C member 28 conserved" evidence="2">
    <location>
        <begin position="340"/>
        <end position="410"/>
    </location>
</feature>
<sequence>MQLRPTFSSPHSIYPFRTSISGYRTKTRLLSSSNASSGSGSREREGEREGQEDVANSSSDNNNATTTSTTSTNDMSASDRLFLDALREESSSSSPQKSQYLQYLESQHLQGHPNWDGDERMEDTVLRMLVDKYKPLRNTGGGIKSADEKLKERVPKITPKDMALDLDGVLERFTRNANVGSDATTTATSTITTTTTATQETTPLTPSSISWADEPLLPSSDSHRPWHTEFRVPSHVISSIKLANIPLNPLPPHLRDTSTVFSSPPFGGGGTGRTTKGGDDEKARKKEKEMKKRSEMGNRLGKAREETLDYRLGLKDKAGALGIAAGMRPNPVSMKGWAGLIEDKIERARSRGVFNNLKGRGQPLSSTLEEKNPFIAREEFLMNRIVQRNGAAPPWVELQGELDTALQSFRSILRASYVRRTIRLLTSLHPPYVLSKYTLPDILSHRDPEWEKKEESYHTKAVDEINALVRKYNGLAPYAVRRAYIMKKVEVERVYEECAEDVLEGLKGRLKAGDGGVGIGAAGAGDGEKTGGAGATGGRADDPEFMGLGDWIWGLIGKVLGRWRVR</sequence>
<comment type="caution">
    <text evidence="3">The sequence shown here is derived from an EMBL/GenBank/DDBJ whole genome shotgun (WGS) entry which is preliminary data.</text>
</comment>
<organism evidence="3 4">
    <name type="scientific">Marasmiellus scandens</name>
    <dbReference type="NCBI Taxonomy" id="2682957"/>
    <lineage>
        <taxon>Eukaryota</taxon>
        <taxon>Fungi</taxon>
        <taxon>Dikarya</taxon>
        <taxon>Basidiomycota</taxon>
        <taxon>Agaricomycotina</taxon>
        <taxon>Agaricomycetes</taxon>
        <taxon>Agaricomycetidae</taxon>
        <taxon>Agaricales</taxon>
        <taxon>Marasmiineae</taxon>
        <taxon>Omphalotaceae</taxon>
        <taxon>Marasmiellus</taxon>
    </lineage>
</organism>